<dbReference type="Proteomes" id="UP000297475">
    <property type="component" value="Unassembled WGS sequence"/>
</dbReference>
<keyword evidence="3" id="KW-1185">Reference proteome</keyword>
<proteinExistence type="predicted"/>
<sequence>MEIIREEFEERANEVKEYLNAIYKMENEDYSFYRTGSRNSVKIKMGNDLPKVMKATFFLLLYNLIESTIRSSFKELYDCIQNENKVISEFKDEYKLIWIMQSFKGKDPVSSNQSTYRNLISDMVSDILNSQPLSLSIDSLPISGNLDARKTRELLKKHGISEKVHYKANGGSQLLTIKEKRNALAHGHISFAECGREYTHEDLASLRKETVVFLRSVIRNIDKYIKNSGYVA</sequence>
<protein>
    <recommendedName>
        <fullName evidence="1">MAE-28990/MAE-18760-like HEPN domain-containing protein</fullName>
    </recommendedName>
</protein>
<name>A0A4Z0WEU6_9GAMM</name>
<evidence type="ECO:0000259" key="1">
    <source>
        <dbReference type="Pfam" id="PF18737"/>
    </source>
</evidence>
<dbReference type="Pfam" id="PF18737">
    <property type="entry name" value="HEPN_MAE_28990"/>
    <property type="match status" value="1"/>
</dbReference>
<feature type="domain" description="MAE-28990/MAE-18760-like HEPN" evidence="1">
    <location>
        <begin position="4"/>
        <end position="230"/>
    </location>
</feature>
<organism evidence="2 3">
    <name type="scientific">Natronospirillum operosum</name>
    <dbReference type="NCBI Taxonomy" id="2759953"/>
    <lineage>
        <taxon>Bacteria</taxon>
        <taxon>Pseudomonadati</taxon>
        <taxon>Pseudomonadota</taxon>
        <taxon>Gammaproteobacteria</taxon>
        <taxon>Oceanospirillales</taxon>
        <taxon>Natronospirillaceae</taxon>
        <taxon>Natronospirillum</taxon>
    </lineage>
</organism>
<dbReference type="AlphaFoldDB" id="A0A4Z0WEU6"/>
<accession>A0A4Z0WEU6</accession>
<dbReference type="RefSeq" id="WP_135483490.1">
    <property type="nucleotide sequence ID" value="NZ_SRMF01000004.1"/>
</dbReference>
<evidence type="ECO:0000313" key="3">
    <source>
        <dbReference type="Proteomes" id="UP000297475"/>
    </source>
</evidence>
<dbReference type="InterPro" id="IPR040788">
    <property type="entry name" value="HEPN_MAE_28990"/>
</dbReference>
<dbReference type="EMBL" id="SRMF01000004">
    <property type="protein sequence ID" value="TGG92818.1"/>
    <property type="molecule type" value="Genomic_DNA"/>
</dbReference>
<dbReference type="OrthoDB" id="571721at2"/>
<evidence type="ECO:0000313" key="2">
    <source>
        <dbReference type="EMBL" id="TGG92818.1"/>
    </source>
</evidence>
<reference evidence="2 3" key="1">
    <citation type="submission" date="2019-04" db="EMBL/GenBank/DDBJ databases">
        <title>Natronospirillum operosus gen. nov., sp. nov., a haloalkaliphilic satellite isolated from decaying biomass of laboratory culture of cyanobacterium Geitlerinema sp. and proposal of Natronospirillaceae fam. nov. and Saccharospirillaceae fam. nov.</title>
        <authorList>
            <person name="Kevbrin V."/>
            <person name="Boltyanskaya Y."/>
            <person name="Koziaeva V."/>
            <person name="Grouzdev D.S."/>
            <person name="Park M."/>
            <person name="Cho J."/>
        </authorList>
    </citation>
    <scope>NUCLEOTIDE SEQUENCE [LARGE SCALE GENOMIC DNA]</scope>
    <source>
        <strain evidence="2 3">G-116</strain>
    </source>
</reference>
<comment type="caution">
    <text evidence="2">The sequence shown here is derived from an EMBL/GenBank/DDBJ whole genome shotgun (WGS) entry which is preliminary data.</text>
</comment>
<gene>
    <name evidence="2" type="ORF">E4656_11865</name>
</gene>